<dbReference type="OMA" id="EVLAMCF"/>
<keyword evidence="2 5" id="KW-0812">Transmembrane</keyword>
<proteinExistence type="predicted"/>
<dbReference type="Pfam" id="PF00335">
    <property type="entry name" value="Tetraspanin"/>
    <property type="match status" value="1"/>
</dbReference>
<evidence type="ECO:0000256" key="5">
    <source>
        <dbReference type="SAM" id="Phobius"/>
    </source>
</evidence>
<dbReference type="PANTHER" id="PTHR19282">
    <property type="entry name" value="TETRASPANIN"/>
    <property type="match status" value="1"/>
</dbReference>
<name>A0A401RKX4_CHIPU</name>
<accession>A0A401RKX4</accession>
<dbReference type="OrthoDB" id="432835at2759"/>
<evidence type="ECO:0008006" key="9">
    <source>
        <dbReference type="Google" id="ProtNLM"/>
    </source>
</evidence>
<dbReference type="EMBL" id="BEZZ01003069">
    <property type="protein sequence ID" value="GCC18795.1"/>
    <property type="molecule type" value="Genomic_DNA"/>
</dbReference>
<evidence type="ECO:0000256" key="2">
    <source>
        <dbReference type="ARBA" id="ARBA00022692"/>
    </source>
</evidence>
<keyword evidence="6" id="KW-0732">Signal</keyword>
<dbReference type="SUPFAM" id="SSF48652">
    <property type="entry name" value="Tetraspanin"/>
    <property type="match status" value="1"/>
</dbReference>
<sequence>FFILLLLILLIEVVVAIIVFFYEQQINTYIENDMKKALKKENNTGIVEAWNQIQEKLLCCGVANYTDWGNSVPESCCKKKSQPCNSQNYFLKGCYSLIRNWFDNNFLFIGIATICVSIIQVLGMSFAMTIYCQICNNYKSYEN</sequence>
<dbReference type="InterPro" id="IPR018499">
    <property type="entry name" value="Tetraspanin/Peripherin"/>
</dbReference>
<dbReference type="AlphaFoldDB" id="A0A401RKX4"/>
<evidence type="ECO:0000313" key="8">
    <source>
        <dbReference type="Proteomes" id="UP000287033"/>
    </source>
</evidence>
<evidence type="ECO:0000313" key="7">
    <source>
        <dbReference type="EMBL" id="GCC18795.1"/>
    </source>
</evidence>
<feature type="transmembrane region" description="Helical" evidence="5">
    <location>
        <begin position="106"/>
        <end position="131"/>
    </location>
</feature>
<comment type="caution">
    <text evidence="7">The sequence shown here is derived from an EMBL/GenBank/DDBJ whole genome shotgun (WGS) entry which is preliminary data.</text>
</comment>
<dbReference type="Gene3D" id="1.10.1450.10">
    <property type="entry name" value="Tetraspanin"/>
    <property type="match status" value="1"/>
</dbReference>
<keyword evidence="8" id="KW-1185">Reference proteome</keyword>
<keyword evidence="4 5" id="KW-0472">Membrane</keyword>
<gene>
    <name evidence="7" type="ORF">chiPu_0020894</name>
</gene>
<feature type="non-terminal residue" evidence="7">
    <location>
        <position position="1"/>
    </location>
</feature>
<keyword evidence="3 5" id="KW-1133">Transmembrane helix</keyword>
<organism evidence="7 8">
    <name type="scientific">Chiloscyllium punctatum</name>
    <name type="common">Brownbanded bambooshark</name>
    <name type="synonym">Hemiscyllium punctatum</name>
    <dbReference type="NCBI Taxonomy" id="137246"/>
    <lineage>
        <taxon>Eukaryota</taxon>
        <taxon>Metazoa</taxon>
        <taxon>Chordata</taxon>
        <taxon>Craniata</taxon>
        <taxon>Vertebrata</taxon>
        <taxon>Chondrichthyes</taxon>
        <taxon>Elasmobranchii</taxon>
        <taxon>Galeomorphii</taxon>
        <taxon>Galeoidea</taxon>
        <taxon>Orectolobiformes</taxon>
        <taxon>Hemiscylliidae</taxon>
        <taxon>Chiloscyllium</taxon>
    </lineage>
</organism>
<dbReference type="Proteomes" id="UP000287033">
    <property type="component" value="Unassembled WGS sequence"/>
</dbReference>
<dbReference type="GO" id="GO:0005886">
    <property type="term" value="C:plasma membrane"/>
    <property type="evidence" value="ECO:0007669"/>
    <property type="project" value="TreeGrafter"/>
</dbReference>
<protein>
    <recommendedName>
        <fullName evidence="9">Tetraspanin</fullName>
    </recommendedName>
</protein>
<dbReference type="PANTHER" id="PTHR19282:SF39">
    <property type="entry name" value="LEUKOCYTE SURFACE ANTIGEN CD53"/>
    <property type="match status" value="1"/>
</dbReference>
<feature type="chain" id="PRO_5019085485" description="Tetraspanin" evidence="6">
    <location>
        <begin position="17"/>
        <end position="143"/>
    </location>
</feature>
<dbReference type="InterPro" id="IPR008952">
    <property type="entry name" value="Tetraspanin_EC2_sf"/>
</dbReference>
<dbReference type="STRING" id="137246.A0A401RKX4"/>
<evidence type="ECO:0000256" key="4">
    <source>
        <dbReference type="ARBA" id="ARBA00023136"/>
    </source>
</evidence>
<comment type="subcellular location">
    <subcellularLocation>
        <location evidence="1">Membrane</location>
        <topology evidence="1">Multi-pass membrane protein</topology>
    </subcellularLocation>
</comment>
<feature type="signal peptide" evidence="6">
    <location>
        <begin position="1"/>
        <end position="16"/>
    </location>
</feature>
<evidence type="ECO:0000256" key="3">
    <source>
        <dbReference type="ARBA" id="ARBA00022989"/>
    </source>
</evidence>
<evidence type="ECO:0000256" key="6">
    <source>
        <dbReference type="SAM" id="SignalP"/>
    </source>
</evidence>
<evidence type="ECO:0000256" key="1">
    <source>
        <dbReference type="ARBA" id="ARBA00004141"/>
    </source>
</evidence>
<reference evidence="7 8" key="1">
    <citation type="journal article" date="2018" name="Nat. Ecol. Evol.">
        <title>Shark genomes provide insights into elasmobranch evolution and the origin of vertebrates.</title>
        <authorList>
            <person name="Hara Y"/>
            <person name="Yamaguchi K"/>
            <person name="Onimaru K"/>
            <person name="Kadota M"/>
            <person name="Koyanagi M"/>
            <person name="Keeley SD"/>
            <person name="Tatsumi K"/>
            <person name="Tanaka K"/>
            <person name="Motone F"/>
            <person name="Kageyama Y"/>
            <person name="Nozu R"/>
            <person name="Adachi N"/>
            <person name="Nishimura O"/>
            <person name="Nakagawa R"/>
            <person name="Tanegashima C"/>
            <person name="Kiyatake I"/>
            <person name="Matsumoto R"/>
            <person name="Murakumo K"/>
            <person name="Nishida K"/>
            <person name="Terakita A"/>
            <person name="Kuratani S"/>
            <person name="Sato K"/>
            <person name="Hyodo S Kuraku.S."/>
        </authorList>
    </citation>
    <scope>NUCLEOTIDE SEQUENCE [LARGE SCALE GENOMIC DNA]</scope>
</reference>